<feature type="transmembrane region" description="Helical" evidence="1">
    <location>
        <begin position="42"/>
        <end position="59"/>
    </location>
</feature>
<organism evidence="2 3">
    <name type="scientific">Malus baccata</name>
    <name type="common">Siberian crab apple</name>
    <name type="synonym">Pyrus baccata</name>
    <dbReference type="NCBI Taxonomy" id="106549"/>
    <lineage>
        <taxon>Eukaryota</taxon>
        <taxon>Viridiplantae</taxon>
        <taxon>Streptophyta</taxon>
        <taxon>Embryophyta</taxon>
        <taxon>Tracheophyta</taxon>
        <taxon>Spermatophyta</taxon>
        <taxon>Magnoliopsida</taxon>
        <taxon>eudicotyledons</taxon>
        <taxon>Gunneridae</taxon>
        <taxon>Pentapetalae</taxon>
        <taxon>rosids</taxon>
        <taxon>fabids</taxon>
        <taxon>Rosales</taxon>
        <taxon>Rosaceae</taxon>
        <taxon>Amygdaloideae</taxon>
        <taxon>Maleae</taxon>
        <taxon>Malus</taxon>
    </lineage>
</organism>
<keyword evidence="1" id="KW-0812">Transmembrane</keyword>
<keyword evidence="1" id="KW-0472">Membrane</keyword>
<comment type="caution">
    <text evidence="2">The sequence shown here is derived from an EMBL/GenBank/DDBJ whole genome shotgun (WGS) entry which is preliminary data.</text>
</comment>
<evidence type="ECO:0000313" key="2">
    <source>
        <dbReference type="EMBL" id="TQD95725.1"/>
    </source>
</evidence>
<protein>
    <submittedName>
        <fullName evidence="2">Uncharacterized protein</fullName>
    </submittedName>
</protein>
<sequence>MHSWVEVAPPQVISREKCSSFPKLETIVEEGSESFEILPKRVVFLLPVFFSLVSYLILYRQIV</sequence>
<name>A0A540MAE9_MALBA</name>
<keyword evidence="3" id="KW-1185">Reference proteome</keyword>
<evidence type="ECO:0000313" key="3">
    <source>
        <dbReference type="Proteomes" id="UP000315295"/>
    </source>
</evidence>
<keyword evidence="1" id="KW-1133">Transmembrane helix</keyword>
<dbReference type="PANTHER" id="PTHR36063">
    <property type="entry name" value="ARABIDOPSIS THALIANA GENOMIC DNA, CHROMOSOME 5, P1 CLONE:MOK16"/>
    <property type="match status" value="1"/>
</dbReference>
<evidence type="ECO:0000256" key="1">
    <source>
        <dbReference type="SAM" id="Phobius"/>
    </source>
</evidence>
<reference evidence="2 3" key="1">
    <citation type="journal article" date="2019" name="G3 (Bethesda)">
        <title>Sequencing of a Wild Apple (Malus baccata) Genome Unravels the Differences Between Cultivated and Wild Apple Species Regarding Disease Resistance and Cold Tolerance.</title>
        <authorList>
            <person name="Chen X."/>
        </authorList>
    </citation>
    <scope>NUCLEOTIDE SEQUENCE [LARGE SCALE GENOMIC DNA]</scope>
    <source>
        <strain evidence="3">cv. Shandingzi</strain>
        <tissue evidence="2">Leaves</tissue>
    </source>
</reference>
<dbReference type="EMBL" id="VIEB01000307">
    <property type="protein sequence ID" value="TQD95725.1"/>
    <property type="molecule type" value="Genomic_DNA"/>
</dbReference>
<dbReference type="AlphaFoldDB" id="A0A540MAE9"/>
<accession>A0A540MAE9</accession>
<gene>
    <name evidence="2" type="ORF">C1H46_018669</name>
</gene>
<dbReference type="PANTHER" id="PTHR36063:SF8">
    <property type="entry name" value="GENOME ASSEMBLY, CHROMOSOME: A06"/>
    <property type="match status" value="1"/>
</dbReference>
<proteinExistence type="predicted"/>
<dbReference type="Proteomes" id="UP000315295">
    <property type="component" value="Unassembled WGS sequence"/>
</dbReference>